<evidence type="ECO:0000259" key="3">
    <source>
        <dbReference type="Pfam" id="PF03358"/>
    </source>
</evidence>
<dbReference type="InterPro" id="IPR051796">
    <property type="entry name" value="ISF_SsuE-like"/>
</dbReference>
<accession>A0A9W4EXH9</accession>
<feature type="domain" description="NADPH-dependent FMN reductase-like" evidence="3">
    <location>
        <begin position="1"/>
        <end position="123"/>
    </location>
</feature>
<sequence>MSIAVIYGGTRPNGNTETLTKRSIKDLEVDSIYLRDYNIKPIDDMRHTEDGFQDVGDDYNSLIYRMVHHDILIFSTPIYWYSMTGTMKNFIDRWSQTMRDPQYKDFRKIMSKKKAYVVAVGGDSPFIKGLPLIQQFNYIFDFVGLPFEGYIIGKGNKPGDISKDQEAFYAADQLHETLNFLSSSSYTKKEEKREV</sequence>
<dbReference type="Proteomes" id="UP000055316">
    <property type="component" value="Plasmid pKK2"/>
</dbReference>
<protein>
    <submittedName>
        <fullName evidence="4">FMN reductase, NADPH-dependent</fullName>
    </submittedName>
</protein>
<dbReference type="SMR" id="A0A9W4EXH9"/>
<dbReference type="InterPro" id="IPR005025">
    <property type="entry name" value="FMN_Rdtase-like_dom"/>
</dbReference>
<dbReference type="RefSeq" id="WP_000020440.1">
    <property type="nucleotide sequence ID" value="NZ_AP014866.1"/>
</dbReference>
<evidence type="ECO:0000256" key="2">
    <source>
        <dbReference type="ARBA" id="ARBA00022643"/>
    </source>
</evidence>
<dbReference type="AlphaFoldDB" id="A0A9W4EXH9"/>
<name>A0A9W4EXH9_BACTO</name>
<dbReference type="EMBL" id="AP014866">
    <property type="protein sequence ID" value="BAR87490.1"/>
    <property type="molecule type" value="Genomic_DNA"/>
</dbReference>
<dbReference type="GO" id="GO:0016491">
    <property type="term" value="F:oxidoreductase activity"/>
    <property type="evidence" value="ECO:0007669"/>
    <property type="project" value="InterPro"/>
</dbReference>
<dbReference type="PANTHER" id="PTHR43278:SF4">
    <property type="entry name" value="NAD(P)H-DEPENDENT FMN-CONTAINING OXIDOREDUCTASE YWQN-RELATED"/>
    <property type="match status" value="1"/>
</dbReference>
<proteinExistence type="predicted"/>
<dbReference type="SUPFAM" id="SSF52218">
    <property type="entry name" value="Flavoproteins"/>
    <property type="match status" value="1"/>
</dbReference>
<reference evidence="4 5" key="1">
    <citation type="submission" date="2015-05" db="EMBL/GenBank/DDBJ databases">
        <title>Whole genome sequence of Bacillus thuringiensis serovar tolworthi Pasteur Institute Standard strain.</title>
        <authorList>
            <person name="Kanda K."/>
            <person name="Nakashima K."/>
            <person name="Nagano Y."/>
        </authorList>
    </citation>
    <scope>NUCLEOTIDE SEQUENCE [LARGE SCALE GENOMIC DNA]</scope>
    <source>
        <strain evidence="4 5">Pasteur Institute Standard strain</strain>
        <plasmid evidence="5">pKK2 DNA</plasmid>
    </source>
</reference>
<evidence type="ECO:0000313" key="5">
    <source>
        <dbReference type="Proteomes" id="UP000055316"/>
    </source>
</evidence>
<gene>
    <name evidence="4" type="ORF">KNN_06757</name>
</gene>
<dbReference type="PANTHER" id="PTHR43278">
    <property type="entry name" value="NAD(P)H-DEPENDENT FMN-CONTAINING OXIDOREDUCTASE YWQN-RELATED"/>
    <property type="match status" value="1"/>
</dbReference>
<evidence type="ECO:0000313" key="4">
    <source>
        <dbReference type="EMBL" id="BAR87490.1"/>
    </source>
</evidence>
<dbReference type="Pfam" id="PF03358">
    <property type="entry name" value="FMN_red"/>
    <property type="match status" value="1"/>
</dbReference>
<dbReference type="InterPro" id="IPR029039">
    <property type="entry name" value="Flavoprotein-like_sf"/>
</dbReference>
<geneLocation type="plasmid" evidence="5">
    <name>pKK2 DNA</name>
</geneLocation>
<keyword evidence="2" id="KW-0288">FMN</keyword>
<dbReference type="Gene3D" id="3.40.50.360">
    <property type="match status" value="1"/>
</dbReference>
<keyword evidence="1" id="KW-0285">Flavoprotein</keyword>
<organism evidence="4 5">
    <name type="scientific">Bacillus thuringiensis subsp. tolworthi</name>
    <dbReference type="NCBI Taxonomy" id="1442"/>
    <lineage>
        <taxon>Bacteria</taxon>
        <taxon>Bacillati</taxon>
        <taxon>Bacillota</taxon>
        <taxon>Bacilli</taxon>
        <taxon>Bacillales</taxon>
        <taxon>Bacillaceae</taxon>
        <taxon>Bacillus</taxon>
        <taxon>Bacillus cereus group</taxon>
    </lineage>
</organism>
<keyword evidence="4" id="KW-0614">Plasmid</keyword>
<evidence type="ECO:0000256" key="1">
    <source>
        <dbReference type="ARBA" id="ARBA00022630"/>
    </source>
</evidence>